<dbReference type="STRING" id="28042.GU90_11620"/>
<gene>
    <name evidence="1" type="ORF">GU90_11620</name>
</gene>
<comment type="caution">
    <text evidence="1">The sequence shown here is derived from an EMBL/GenBank/DDBJ whole genome shotgun (WGS) entry which is preliminary data.</text>
</comment>
<dbReference type="InterPro" id="IPR029074">
    <property type="entry name" value="Imm49"/>
</dbReference>
<dbReference type="AlphaFoldDB" id="A0A073B8U0"/>
<evidence type="ECO:0000313" key="2">
    <source>
        <dbReference type="Proteomes" id="UP000031419"/>
    </source>
</evidence>
<dbReference type="Pfam" id="PF15575">
    <property type="entry name" value="Imm49"/>
    <property type="match status" value="1"/>
</dbReference>
<sequence>MSGLAESFESILPDVEDDASWLRTLLNIALMHLGNQCAIDPPADKLETWVAFTHVTQVSSAIFAAATAETERVECLIDQQRVSIPTTGVNTYSNAARWQTALWFATICRDHDRIRALCNVDETTLRTESDNFDDYIYTWIAALQAYFRGEHENVPRLLEETTRLLAPENTTRTHPDLLNQIARPQLLLFLQLVSNDEAGFNEMLRETLEAHRDFWTADSKARTNPVGYIAAAPLAMVTIAHDLDLTIDVESDYLPHHLIRGSWIRGSRSGSQRWKKKLVKDGG</sequence>
<accession>A0A073B8U0</accession>
<dbReference type="Proteomes" id="UP000031419">
    <property type="component" value="Unassembled WGS sequence"/>
</dbReference>
<dbReference type="eggNOG" id="COG1357">
    <property type="taxonomic scope" value="Bacteria"/>
</dbReference>
<keyword evidence="2" id="KW-1185">Reference proteome</keyword>
<organism evidence="1 2">
    <name type="scientific">Saccharopolyspora rectivirgula</name>
    <dbReference type="NCBI Taxonomy" id="28042"/>
    <lineage>
        <taxon>Bacteria</taxon>
        <taxon>Bacillati</taxon>
        <taxon>Actinomycetota</taxon>
        <taxon>Actinomycetes</taxon>
        <taxon>Pseudonocardiales</taxon>
        <taxon>Pseudonocardiaceae</taxon>
        <taxon>Saccharopolyspora</taxon>
    </lineage>
</organism>
<dbReference type="EMBL" id="JNVU01000029">
    <property type="protein sequence ID" value="KEI44119.1"/>
    <property type="molecule type" value="Genomic_DNA"/>
</dbReference>
<protein>
    <submittedName>
        <fullName evidence="1">Uncharacterized protein</fullName>
    </submittedName>
</protein>
<reference evidence="1 2" key="1">
    <citation type="submission" date="2014-06" db="EMBL/GenBank/DDBJ databases">
        <title>Saccharopolyspora rectivirgula DSM-43113 Genome sequencing.</title>
        <authorList>
            <person name="Barrera C."/>
            <person name="Millon L."/>
            <person name="Rognon B."/>
            <person name="Zaugg C."/>
            <person name="Monod M."/>
        </authorList>
    </citation>
    <scope>NUCLEOTIDE SEQUENCE [LARGE SCALE GENOMIC DNA]</scope>
    <source>
        <strain evidence="1 2">DSM 43113</strain>
    </source>
</reference>
<proteinExistence type="predicted"/>
<evidence type="ECO:0000313" key="1">
    <source>
        <dbReference type="EMBL" id="KEI44119.1"/>
    </source>
</evidence>
<name>A0A073B8U0_9PSEU</name>